<keyword evidence="1" id="KW-1133">Transmembrane helix</keyword>
<dbReference type="InterPro" id="IPR012902">
    <property type="entry name" value="N_methyl_site"/>
</dbReference>
<name>A0A097EP23_9GAMM</name>
<evidence type="ECO:0000256" key="1">
    <source>
        <dbReference type="SAM" id="Phobius"/>
    </source>
</evidence>
<reference evidence="2 3" key="1">
    <citation type="submission" date="2014-10" db="EMBL/GenBank/DDBJ databases">
        <title>Whole genome sequence of Francisella endociliophora strain FSC1006, isolated from a laboratory culture of the marine ciliate Euplotes raikovi.</title>
        <authorList>
            <person name="Granberg M."/>
            <person name="Backman S."/>
            <person name="Lundmark E."/>
            <person name="Nilsson E."/>
            <person name="Karlsson E."/>
            <person name="Thelaus J."/>
            <person name="Ohrman C."/>
            <person name="Larkeryd A."/>
            <person name="Stenberg P."/>
        </authorList>
    </citation>
    <scope>NUCLEOTIDE SEQUENCE [LARGE SCALE GENOMIC DNA]</scope>
    <source>
        <strain evidence="2 3">FSC1006</strain>
    </source>
</reference>
<proteinExistence type="predicted"/>
<gene>
    <name evidence="2" type="ORF">LO80_04575</name>
</gene>
<keyword evidence="1" id="KW-0472">Membrane</keyword>
<dbReference type="EMBL" id="CP009574">
    <property type="protein sequence ID" value="AIT09313.1"/>
    <property type="molecule type" value="Genomic_DNA"/>
</dbReference>
<dbReference type="PROSITE" id="PS00409">
    <property type="entry name" value="PROKAR_NTER_METHYL"/>
    <property type="match status" value="1"/>
</dbReference>
<keyword evidence="3" id="KW-1185">Reference proteome</keyword>
<evidence type="ECO:0008006" key="4">
    <source>
        <dbReference type="Google" id="ProtNLM"/>
    </source>
</evidence>
<sequence>MQLKQYKSIKGISLIESVISIAIMLFIMTTFSLVISSTITTSTLADKKVRLTDALDERIDEYAILGTFNTSSSGSMTFSQFDVEEDPDLIKFEANNTDFNLQVSREVSKIS</sequence>
<keyword evidence="1" id="KW-0812">Transmembrane</keyword>
<dbReference type="Proteomes" id="UP000029672">
    <property type="component" value="Chromosome"/>
</dbReference>
<dbReference type="STRING" id="1547445.LO80_04575"/>
<evidence type="ECO:0000313" key="3">
    <source>
        <dbReference type="Proteomes" id="UP000029672"/>
    </source>
</evidence>
<dbReference type="RefSeq" id="WP_040008966.1">
    <property type="nucleotide sequence ID" value="NZ_CP009574.1"/>
</dbReference>
<dbReference type="AlphaFoldDB" id="A0A097EP23"/>
<feature type="transmembrane region" description="Helical" evidence="1">
    <location>
        <begin position="12"/>
        <end position="35"/>
    </location>
</feature>
<dbReference type="HOGENOM" id="CLU_170974_0_0_6"/>
<dbReference type="KEGG" id="frf:LO80_04575"/>
<dbReference type="OrthoDB" id="9977375at2"/>
<accession>A0A097EP23</accession>
<organism evidence="2 3">
    <name type="scientific">Candidatus Francisella endociliophora</name>
    <dbReference type="NCBI Taxonomy" id="653937"/>
    <lineage>
        <taxon>Bacteria</taxon>
        <taxon>Pseudomonadati</taxon>
        <taxon>Pseudomonadota</taxon>
        <taxon>Gammaproteobacteria</taxon>
        <taxon>Thiotrichales</taxon>
        <taxon>Francisellaceae</taxon>
        <taxon>Francisella</taxon>
    </lineage>
</organism>
<evidence type="ECO:0000313" key="2">
    <source>
        <dbReference type="EMBL" id="AIT09313.1"/>
    </source>
</evidence>
<protein>
    <recommendedName>
        <fullName evidence="4">Type II secretion system protein</fullName>
    </recommendedName>
</protein>